<evidence type="ECO:0000313" key="1">
    <source>
        <dbReference type="EMBL" id="EXZ26222.1"/>
    </source>
</evidence>
<sequence length="37" mass="4224">MGSPQTELGIYTGVFVCMFTTNVRELFRKTIKEGIKK</sequence>
<dbReference type="AlphaFoldDB" id="A0A015Y2S1"/>
<dbReference type="PATRIC" id="fig|1339327.3.peg.5134"/>
<dbReference type="Proteomes" id="UP000022082">
    <property type="component" value="Unassembled WGS sequence"/>
</dbReference>
<accession>A0A015Y2S1</accession>
<protein>
    <submittedName>
        <fullName evidence="1">Uncharacterized protein</fullName>
    </submittedName>
</protein>
<organism evidence="1 2">
    <name type="scientific">Bacteroides fragilis str. S36L11</name>
    <dbReference type="NCBI Taxonomy" id="1339327"/>
    <lineage>
        <taxon>Bacteria</taxon>
        <taxon>Pseudomonadati</taxon>
        <taxon>Bacteroidota</taxon>
        <taxon>Bacteroidia</taxon>
        <taxon>Bacteroidales</taxon>
        <taxon>Bacteroidaceae</taxon>
        <taxon>Bacteroides</taxon>
    </lineage>
</organism>
<reference evidence="1 2" key="1">
    <citation type="submission" date="2014-02" db="EMBL/GenBank/DDBJ databases">
        <authorList>
            <person name="Sears C."/>
            <person name="Carroll K."/>
            <person name="Sack B.R."/>
            <person name="Qadri F."/>
            <person name="Myers L.L."/>
            <person name="Chung G.-T."/>
            <person name="Escheverria P."/>
            <person name="Fraser C.M."/>
            <person name="Sadzewicz L."/>
            <person name="Shefchek K.A."/>
            <person name="Tallon L."/>
            <person name="Das S.P."/>
            <person name="Daugherty S."/>
            <person name="Mongodin E.F."/>
        </authorList>
    </citation>
    <scope>NUCLEOTIDE SEQUENCE [LARGE SCALE GENOMIC DNA]</scope>
    <source>
        <strain evidence="1 2">S36L11</strain>
    </source>
</reference>
<dbReference type="EMBL" id="JGDJ01000293">
    <property type="protein sequence ID" value="EXZ26222.1"/>
    <property type="molecule type" value="Genomic_DNA"/>
</dbReference>
<proteinExistence type="predicted"/>
<comment type="caution">
    <text evidence="1">The sequence shown here is derived from an EMBL/GenBank/DDBJ whole genome shotgun (WGS) entry which is preliminary data.</text>
</comment>
<gene>
    <name evidence="1" type="ORF">M136_4656</name>
</gene>
<name>A0A015Y2S1_BACFG</name>
<evidence type="ECO:0000313" key="2">
    <source>
        <dbReference type="Proteomes" id="UP000022082"/>
    </source>
</evidence>